<sequence>MLAKLLLEHKPSGGGQPLDSTLEIELFESVCPKSVRNFVFLCTSHLLTPEERAERMADKQAPPAPLSGSRVSRVDAKSGTIEFGTSASRSIFGGFFEDERNSNAALSTSSDVSGRLLLSNVGPNTNASHFVLVLGPKPPRDFDMNGFTCFGVVRRGLPELRDFAQRVKVNASNFVPYQPVMISGASIEYTKAAGERRTIRKTAGGRRGREDDEEEQAQNNNNDDNGLSEMIQTSNARLSAVDAEGAARFAKRLFAVDAEGAARFAKRRRGEVVAVNEDGTQQVVTTAIQQEVGEKFDVFKAQAHAFHNDLLEISAKQASRQHKREHRKGRAKTFTQKRGSGSSGGSSSAASSKKKSPSGGKKPASGRRY</sequence>
<reference evidence="5" key="1">
    <citation type="submission" date="2015-09" db="EMBL/GenBank/DDBJ databases">
        <authorList>
            <consortium name="Pathogen Informatics"/>
        </authorList>
    </citation>
    <scope>NUCLEOTIDE SEQUENCE [LARGE SCALE GENOMIC DNA]</scope>
    <source>
        <strain evidence="5">Lake Konstanz</strain>
    </source>
</reference>
<dbReference type="InterPro" id="IPR029000">
    <property type="entry name" value="Cyclophilin-like_dom_sf"/>
</dbReference>
<evidence type="ECO:0000256" key="1">
    <source>
        <dbReference type="ARBA" id="ARBA00000971"/>
    </source>
</evidence>
<keyword evidence="5" id="KW-1185">Reference proteome</keyword>
<comment type="catalytic activity">
    <reaction evidence="1">
        <text>[protein]-peptidylproline (omega=180) = [protein]-peptidylproline (omega=0)</text>
        <dbReference type="Rhea" id="RHEA:16237"/>
        <dbReference type="Rhea" id="RHEA-COMP:10747"/>
        <dbReference type="Rhea" id="RHEA-COMP:10748"/>
        <dbReference type="ChEBI" id="CHEBI:83833"/>
        <dbReference type="ChEBI" id="CHEBI:83834"/>
        <dbReference type="EC" id="5.2.1.8"/>
    </reaction>
</comment>
<evidence type="ECO:0000313" key="4">
    <source>
        <dbReference type="EMBL" id="CUM57937.1"/>
    </source>
</evidence>
<dbReference type="Pfam" id="PF00160">
    <property type="entry name" value="Pro_isomerase"/>
    <property type="match status" value="1"/>
</dbReference>
<feature type="compositionally biased region" description="Low complexity" evidence="2">
    <location>
        <begin position="345"/>
        <end position="363"/>
    </location>
</feature>
<dbReference type="OrthoDB" id="248132at2759"/>
<organism evidence="4 5">
    <name type="scientific">Bodo saltans</name>
    <name type="common">Flagellated protozoan</name>
    <dbReference type="NCBI Taxonomy" id="75058"/>
    <lineage>
        <taxon>Eukaryota</taxon>
        <taxon>Discoba</taxon>
        <taxon>Euglenozoa</taxon>
        <taxon>Kinetoplastea</taxon>
        <taxon>Metakinetoplastina</taxon>
        <taxon>Eubodonida</taxon>
        <taxon>Bodonidae</taxon>
        <taxon>Bodo</taxon>
    </lineage>
</organism>
<evidence type="ECO:0000256" key="2">
    <source>
        <dbReference type="SAM" id="MobiDB-lite"/>
    </source>
</evidence>
<dbReference type="GO" id="GO:0003755">
    <property type="term" value="F:peptidyl-prolyl cis-trans isomerase activity"/>
    <property type="evidence" value="ECO:0007669"/>
    <property type="project" value="UniProtKB-EC"/>
</dbReference>
<dbReference type="InterPro" id="IPR002130">
    <property type="entry name" value="Cyclophilin-type_PPIase_dom"/>
</dbReference>
<dbReference type="SUPFAM" id="SSF50891">
    <property type="entry name" value="Cyclophilin-like"/>
    <property type="match status" value="1"/>
</dbReference>
<dbReference type="PANTHER" id="PTHR45625:SF2">
    <property type="entry name" value="PEPTIDYL-PROLYL CIS-TRANS ISOMERASE-LIKE 3"/>
    <property type="match status" value="1"/>
</dbReference>
<dbReference type="EMBL" id="CYKH01002208">
    <property type="protein sequence ID" value="CUM57937.1"/>
    <property type="molecule type" value="Genomic_DNA"/>
</dbReference>
<feature type="compositionally biased region" description="Basic residues" evidence="2">
    <location>
        <begin position="319"/>
        <end position="331"/>
    </location>
</feature>
<dbReference type="OMA" id="CRMQLDY"/>
<dbReference type="AlphaFoldDB" id="A0A0S4KRJ3"/>
<dbReference type="VEuPathDB" id="TriTrypDB:BSAL_45640"/>
<feature type="domain" description="PPIase cyclophilin-type" evidence="3">
    <location>
        <begin position="22"/>
        <end position="187"/>
    </location>
</feature>
<name>A0A0S4KRJ3_BODSA</name>
<dbReference type="PRINTS" id="PR00153">
    <property type="entry name" value="CSAPPISMRASE"/>
</dbReference>
<proteinExistence type="predicted"/>
<evidence type="ECO:0000313" key="5">
    <source>
        <dbReference type="Proteomes" id="UP000051952"/>
    </source>
</evidence>
<accession>A0A0S4KRJ3</accession>
<dbReference type="Gene3D" id="2.40.100.10">
    <property type="entry name" value="Cyclophilin-like"/>
    <property type="match status" value="1"/>
</dbReference>
<gene>
    <name evidence="4" type="ORF">BSAL_45640</name>
</gene>
<keyword evidence="4" id="KW-0413">Isomerase</keyword>
<feature type="region of interest" description="Disordered" evidence="2">
    <location>
        <begin position="317"/>
        <end position="369"/>
    </location>
</feature>
<dbReference type="InterPro" id="IPR044666">
    <property type="entry name" value="Cyclophilin_A-like"/>
</dbReference>
<dbReference type="GO" id="GO:0071013">
    <property type="term" value="C:catalytic step 2 spliceosome"/>
    <property type="evidence" value="ECO:0007669"/>
    <property type="project" value="TreeGrafter"/>
</dbReference>
<feature type="region of interest" description="Disordered" evidence="2">
    <location>
        <begin position="198"/>
        <end position="228"/>
    </location>
</feature>
<evidence type="ECO:0000259" key="3">
    <source>
        <dbReference type="PROSITE" id="PS50072"/>
    </source>
</evidence>
<protein>
    <submittedName>
        <fullName evidence="4">Cyclophilin type peptidyl-prolyl cis-trans isomerase, putative</fullName>
    </submittedName>
</protein>
<dbReference type="PROSITE" id="PS50072">
    <property type="entry name" value="CSA_PPIASE_2"/>
    <property type="match status" value="1"/>
</dbReference>
<dbReference type="PANTHER" id="PTHR45625">
    <property type="entry name" value="PEPTIDYL-PROLYL CIS-TRANS ISOMERASE-RELATED"/>
    <property type="match status" value="1"/>
</dbReference>
<dbReference type="Proteomes" id="UP000051952">
    <property type="component" value="Unassembled WGS sequence"/>
</dbReference>